<accession>A0A2M6WJG6</accession>
<evidence type="ECO:0000256" key="4">
    <source>
        <dbReference type="ARBA" id="ARBA00022695"/>
    </source>
</evidence>
<comment type="catalytic activity">
    <reaction evidence="6">
        <text>alpha-D-glucosamine 1-phosphate + acetyl-CoA = N-acetyl-alpha-D-glucosamine 1-phosphate + CoA + H(+)</text>
        <dbReference type="Rhea" id="RHEA:13725"/>
        <dbReference type="ChEBI" id="CHEBI:15378"/>
        <dbReference type="ChEBI" id="CHEBI:57287"/>
        <dbReference type="ChEBI" id="CHEBI:57288"/>
        <dbReference type="ChEBI" id="CHEBI:57776"/>
        <dbReference type="ChEBI" id="CHEBI:58516"/>
        <dbReference type="EC" id="2.3.1.157"/>
    </reaction>
</comment>
<keyword evidence="5" id="KW-0012">Acyltransferase</keyword>
<dbReference type="GO" id="GO:0019134">
    <property type="term" value="F:glucosamine-1-phosphate N-acetyltransferase activity"/>
    <property type="evidence" value="ECO:0007669"/>
    <property type="project" value="UniProtKB-EC"/>
</dbReference>
<evidence type="ECO:0000256" key="7">
    <source>
        <dbReference type="ARBA" id="ARBA00048493"/>
    </source>
</evidence>
<dbReference type="PANTHER" id="PTHR43584:SF3">
    <property type="entry name" value="BIFUNCTIONAL PROTEIN GLMU"/>
    <property type="match status" value="1"/>
</dbReference>
<comment type="function">
    <text evidence="8">Catalyzes the last two sequential reactions in the de novo biosynthetic pathway for UDP-N-acetylglucosamine (UDP-GlcNAc). The C-terminal domain catalyzes the transfer of acetyl group from acetyl coenzyme A to glucosamine-1-phosphate (GlcN-1-P) to produce N-acetylglucosamine-1-phosphate (GlcNAc-1-P), which is converted into UDP-GlcNAc by the transfer of uridine 5-monophosphate (from uridine 5-triphosphate), a reaction catalyzed by the N-terminal domain.</text>
</comment>
<keyword evidence="4" id="KW-0548">Nucleotidyltransferase</keyword>
<dbReference type="EMBL" id="PFAY01000029">
    <property type="protein sequence ID" value="PIT92909.1"/>
    <property type="molecule type" value="Genomic_DNA"/>
</dbReference>
<gene>
    <name evidence="10" type="ORF">COU06_02925</name>
</gene>
<evidence type="ECO:0000256" key="3">
    <source>
        <dbReference type="ARBA" id="ARBA00022679"/>
    </source>
</evidence>
<evidence type="ECO:0000313" key="10">
    <source>
        <dbReference type="EMBL" id="PIT92909.1"/>
    </source>
</evidence>
<name>A0A2M6WJG6_9BACT</name>
<comment type="similarity">
    <text evidence="2">In the N-terminal section; belongs to the N-acetylglucosamine-1-phosphate uridyltransferase family.</text>
</comment>
<reference evidence="11" key="1">
    <citation type="submission" date="2017-09" db="EMBL/GenBank/DDBJ databases">
        <title>Depth-based differentiation of microbial function through sediment-hosted aquifers and enrichment of novel symbionts in the deep terrestrial subsurface.</title>
        <authorList>
            <person name="Probst A.J."/>
            <person name="Ladd B."/>
            <person name="Jarett J.K."/>
            <person name="Geller-Mcgrath D.E."/>
            <person name="Sieber C.M.K."/>
            <person name="Emerson J.B."/>
            <person name="Anantharaman K."/>
            <person name="Thomas B.C."/>
            <person name="Malmstrom R."/>
            <person name="Stieglmeier M."/>
            <person name="Klingl A."/>
            <person name="Woyke T."/>
            <person name="Ryan C.M."/>
            <person name="Banfield J.F."/>
        </authorList>
    </citation>
    <scope>NUCLEOTIDE SEQUENCE [LARGE SCALE GENOMIC DNA]</scope>
</reference>
<dbReference type="Proteomes" id="UP000229112">
    <property type="component" value="Unassembled WGS sequence"/>
</dbReference>
<protein>
    <recommendedName>
        <fullName evidence="9">MobA-like NTP transferase domain-containing protein</fullName>
    </recommendedName>
</protein>
<organism evidence="10 11">
    <name type="scientific">Candidatus Harrisonbacteria bacterium CG10_big_fil_rev_8_21_14_0_10_38_8</name>
    <dbReference type="NCBI Taxonomy" id="1974582"/>
    <lineage>
        <taxon>Bacteria</taxon>
        <taxon>Candidatus Harrisoniibacteriota</taxon>
    </lineage>
</organism>
<dbReference type="InterPro" id="IPR050065">
    <property type="entry name" value="GlmU-like"/>
</dbReference>
<keyword evidence="3" id="KW-0808">Transferase</keyword>
<evidence type="ECO:0000256" key="6">
    <source>
        <dbReference type="ARBA" id="ARBA00048247"/>
    </source>
</evidence>
<proteinExistence type="inferred from homology"/>
<dbReference type="CDD" id="cd02540">
    <property type="entry name" value="GT2_GlmU_N_bac"/>
    <property type="match status" value="1"/>
</dbReference>
<dbReference type="Pfam" id="PF12804">
    <property type="entry name" value="NTP_transf_3"/>
    <property type="match status" value="1"/>
</dbReference>
<dbReference type="InterPro" id="IPR025877">
    <property type="entry name" value="MobA-like_NTP_Trfase"/>
</dbReference>
<sequence length="246" mass="27224">MKTKVVILAAGKGRRMNSDIPKVLLLINERPLLSYLVSSVKESGVDLSPVIVVSPENREIIQSTLNYTGPVAVQLEQKGTGSAVLAAQDFLGCDNVIVLYGDHPFISANTIKSLLALHIKEGSLLTLLTILVDDFNEWRAPFSSFGKIVRSEDGRIERIIEVKDATAEQLLIKEVNPAIFCFNREWLIENLPKIKNENTQGEFYLTDLVGMAMKQGVKIASMTSNPMESIGINTKEHLEIARFLAK</sequence>
<dbReference type="Gene3D" id="3.90.550.10">
    <property type="entry name" value="Spore Coat Polysaccharide Biosynthesis Protein SpsA, Chain A"/>
    <property type="match status" value="1"/>
</dbReference>
<evidence type="ECO:0000256" key="8">
    <source>
        <dbReference type="ARBA" id="ARBA00049628"/>
    </source>
</evidence>
<comment type="catalytic activity">
    <reaction evidence="7">
        <text>N-acetyl-alpha-D-glucosamine 1-phosphate + UTP + H(+) = UDP-N-acetyl-alpha-D-glucosamine + diphosphate</text>
        <dbReference type="Rhea" id="RHEA:13509"/>
        <dbReference type="ChEBI" id="CHEBI:15378"/>
        <dbReference type="ChEBI" id="CHEBI:33019"/>
        <dbReference type="ChEBI" id="CHEBI:46398"/>
        <dbReference type="ChEBI" id="CHEBI:57705"/>
        <dbReference type="ChEBI" id="CHEBI:57776"/>
        <dbReference type="EC" id="2.7.7.23"/>
    </reaction>
</comment>
<feature type="domain" description="MobA-like NTP transferase" evidence="9">
    <location>
        <begin position="5"/>
        <end position="122"/>
    </location>
</feature>
<dbReference type="GO" id="GO:0003977">
    <property type="term" value="F:UDP-N-acetylglucosamine diphosphorylase activity"/>
    <property type="evidence" value="ECO:0007669"/>
    <property type="project" value="UniProtKB-EC"/>
</dbReference>
<evidence type="ECO:0000313" key="11">
    <source>
        <dbReference type="Proteomes" id="UP000229112"/>
    </source>
</evidence>
<evidence type="ECO:0000256" key="1">
    <source>
        <dbReference type="ARBA" id="ARBA00007707"/>
    </source>
</evidence>
<dbReference type="InterPro" id="IPR029044">
    <property type="entry name" value="Nucleotide-diphossugar_trans"/>
</dbReference>
<evidence type="ECO:0000256" key="5">
    <source>
        <dbReference type="ARBA" id="ARBA00023315"/>
    </source>
</evidence>
<dbReference type="SUPFAM" id="SSF53448">
    <property type="entry name" value="Nucleotide-diphospho-sugar transferases"/>
    <property type="match status" value="1"/>
</dbReference>
<dbReference type="PANTHER" id="PTHR43584">
    <property type="entry name" value="NUCLEOTIDYL TRANSFERASE"/>
    <property type="match status" value="1"/>
</dbReference>
<evidence type="ECO:0000256" key="2">
    <source>
        <dbReference type="ARBA" id="ARBA00007947"/>
    </source>
</evidence>
<evidence type="ECO:0000259" key="9">
    <source>
        <dbReference type="Pfam" id="PF12804"/>
    </source>
</evidence>
<comment type="similarity">
    <text evidence="1">In the C-terminal section; belongs to the transferase hexapeptide repeat family.</text>
</comment>
<comment type="caution">
    <text evidence="10">The sequence shown here is derived from an EMBL/GenBank/DDBJ whole genome shotgun (WGS) entry which is preliminary data.</text>
</comment>
<dbReference type="AlphaFoldDB" id="A0A2M6WJG6"/>